<dbReference type="Proteomes" id="UP000290365">
    <property type="component" value="Chromosome"/>
</dbReference>
<feature type="region of interest" description="Disordered" evidence="2">
    <location>
        <begin position="16"/>
        <end position="35"/>
    </location>
</feature>
<gene>
    <name evidence="3" type="ORF">EPA93_47210</name>
</gene>
<reference evidence="3 4" key="1">
    <citation type="submission" date="2019-01" db="EMBL/GenBank/DDBJ databases">
        <title>Ktedonosporobacter rubrisoli SCAWS-G2.</title>
        <authorList>
            <person name="Huang Y."/>
            <person name="Yan B."/>
        </authorList>
    </citation>
    <scope>NUCLEOTIDE SEQUENCE [LARGE SCALE GENOMIC DNA]</scope>
    <source>
        <strain evidence="3 4">SCAWS-G2</strain>
    </source>
</reference>
<dbReference type="KEGG" id="kbs:EPA93_47210"/>
<evidence type="ECO:0000313" key="3">
    <source>
        <dbReference type="EMBL" id="QBD83153.1"/>
    </source>
</evidence>
<evidence type="ECO:0000256" key="1">
    <source>
        <dbReference type="ARBA" id="ARBA00010751"/>
    </source>
</evidence>
<dbReference type="EMBL" id="CP035758">
    <property type="protein sequence ID" value="QBD83153.1"/>
    <property type="molecule type" value="Genomic_DNA"/>
</dbReference>
<dbReference type="OrthoDB" id="9796448at2"/>
<name>A0A4P6K5C6_KTERU</name>
<organism evidence="3 4">
    <name type="scientific">Ktedonosporobacter rubrisoli</name>
    <dbReference type="NCBI Taxonomy" id="2509675"/>
    <lineage>
        <taxon>Bacteria</taxon>
        <taxon>Bacillati</taxon>
        <taxon>Chloroflexota</taxon>
        <taxon>Ktedonobacteria</taxon>
        <taxon>Ktedonobacterales</taxon>
        <taxon>Ktedonosporobacteraceae</taxon>
        <taxon>Ktedonosporobacter</taxon>
    </lineage>
</organism>
<keyword evidence="4" id="KW-1185">Reference proteome</keyword>
<dbReference type="Pfam" id="PF01906">
    <property type="entry name" value="YbjQ_1"/>
    <property type="match status" value="1"/>
</dbReference>
<dbReference type="Gene3D" id="3.30.110.70">
    <property type="entry name" value="Hypothetical protein apc22750. Chain B"/>
    <property type="match status" value="2"/>
</dbReference>
<protein>
    <submittedName>
        <fullName evidence="3">Heavy metal-binding domain-containing protein</fullName>
    </submittedName>
</protein>
<proteinExistence type="inferred from homology"/>
<dbReference type="InterPro" id="IPR002765">
    <property type="entry name" value="UPF0145_YbjQ-like"/>
</dbReference>
<feature type="compositionally biased region" description="Basic and acidic residues" evidence="2">
    <location>
        <begin position="16"/>
        <end position="33"/>
    </location>
</feature>
<dbReference type="SUPFAM" id="SSF117782">
    <property type="entry name" value="YbjQ-like"/>
    <property type="match status" value="1"/>
</dbReference>
<dbReference type="AlphaFoldDB" id="A0A4P6K5C6"/>
<dbReference type="InterPro" id="IPR035439">
    <property type="entry name" value="UPF0145_dom_sf"/>
</dbReference>
<sequence length="333" mass="37785">MLRRLYMPLWKRPSPEEKQRRLEEQREAEESRQALEAGGLPLKARVRLNEEMSAGHPLFTSDLSTNEFLLTRQLGYQPLSQVMGSSIYHVGWQYARRYTWNTSANELITLSQAHQHAAQLALGRLQQEAALLRAHGVIGVRFTQRRYEWGSHLLEYTAIGTAIRLPQSPLGAQPFISDLSGQEFWTLLQAGYYPTGVVTGYCSYYVSLGSRMTQQLKGWWGVGGVNQEIVPFAQAVYTARHLAMTRADAMGKNLQAVGIVGMHIENERNVIEYETDNPSAKYLDLFMHFAVTGTAIVARKKEHHIPSLKPTLTLTDLRPGYYGQNRELTFNEE</sequence>
<comment type="similarity">
    <text evidence="1">Belongs to the UPF0145 family.</text>
</comment>
<evidence type="ECO:0000256" key="2">
    <source>
        <dbReference type="SAM" id="MobiDB-lite"/>
    </source>
</evidence>
<accession>A0A4P6K5C6</accession>
<evidence type="ECO:0000313" key="4">
    <source>
        <dbReference type="Proteomes" id="UP000290365"/>
    </source>
</evidence>